<dbReference type="KEGG" id="hcv:FTV88_0384"/>
<keyword evidence="2" id="KW-1185">Reference proteome</keyword>
<sequence>MAALASLCNLSGNEKKEPCAKVVTLRRGSSIMLYELY</sequence>
<organism evidence="1 2">
    <name type="scientific">Heliorestis convoluta</name>
    <dbReference type="NCBI Taxonomy" id="356322"/>
    <lineage>
        <taxon>Bacteria</taxon>
        <taxon>Bacillati</taxon>
        <taxon>Bacillota</taxon>
        <taxon>Clostridia</taxon>
        <taxon>Eubacteriales</taxon>
        <taxon>Heliobacteriaceae</taxon>
        <taxon>Heliorestis</taxon>
    </lineage>
</organism>
<dbReference type="AlphaFoldDB" id="A0A5Q2MYR7"/>
<evidence type="ECO:0000313" key="2">
    <source>
        <dbReference type="Proteomes" id="UP000366051"/>
    </source>
</evidence>
<gene>
    <name evidence="1" type="ORF">FTV88_0384</name>
</gene>
<name>A0A5Q2MYR7_9FIRM</name>
<dbReference type="Proteomes" id="UP000366051">
    <property type="component" value="Chromosome"/>
</dbReference>
<proteinExistence type="predicted"/>
<evidence type="ECO:0000313" key="1">
    <source>
        <dbReference type="EMBL" id="QGG46563.1"/>
    </source>
</evidence>
<reference evidence="2" key="1">
    <citation type="submission" date="2019-11" db="EMBL/GenBank/DDBJ databases">
        <title>Genome sequence of Heliorestis convoluta strain HH, an alkaliphilic and minimalistic phototrophic bacterium from a soda lake in Egypt.</title>
        <authorList>
            <person name="Dewey E.D."/>
            <person name="Stokes L.M."/>
            <person name="Burchell B.M."/>
            <person name="Shaffer K.N."/>
            <person name="Huntington A.M."/>
            <person name="Baker J.M."/>
            <person name="Nadendla S."/>
            <person name="Giglio M.G."/>
            <person name="Touchman J.W."/>
            <person name="Blankenship R.E."/>
            <person name="Madigan M.T."/>
            <person name="Sattley W.M."/>
        </authorList>
    </citation>
    <scope>NUCLEOTIDE SEQUENCE [LARGE SCALE GENOMIC DNA]</scope>
    <source>
        <strain evidence="2">HH</strain>
    </source>
</reference>
<accession>A0A5Q2MYR7</accession>
<protein>
    <submittedName>
        <fullName evidence="1">Uncharacterized protein</fullName>
    </submittedName>
</protein>
<dbReference type="EMBL" id="CP045875">
    <property type="protein sequence ID" value="QGG46563.1"/>
    <property type="molecule type" value="Genomic_DNA"/>
</dbReference>